<organism evidence="2 3">
    <name type="scientific">Bombardia bombarda</name>
    <dbReference type="NCBI Taxonomy" id="252184"/>
    <lineage>
        <taxon>Eukaryota</taxon>
        <taxon>Fungi</taxon>
        <taxon>Dikarya</taxon>
        <taxon>Ascomycota</taxon>
        <taxon>Pezizomycotina</taxon>
        <taxon>Sordariomycetes</taxon>
        <taxon>Sordariomycetidae</taxon>
        <taxon>Sordariales</taxon>
        <taxon>Lasiosphaeriaceae</taxon>
        <taxon>Bombardia</taxon>
    </lineage>
</organism>
<dbReference type="AlphaFoldDB" id="A0AA39U422"/>
<protein>
    <submittedName>
        <fullName evidence="2">Uncharacterized protein</fullName>
    </submittedName>
</protein>
<evidence type="ECO:0000313" key="3">
    <source>
        <dbReference type="Proteomes" id="UP001174934"/>
    </source>
</evidence>
<name>A0AA39U422_9PEZI</name>
<proteinExistence type="predicted"/>
<reference evidence="2" key="1">
    <citation type="submission" date="2023-06" db="EMBL/GenBank/DDBJ databases">
        <title>Genome-scale phylogeny and comparative genomics of the fungal order Sordariales.</title>
        <authorList>
            <consortium name="Lawrence Berkeley National Laboratory"/>
            <person name="Hensen N."/>
            <person name="Bonometti L."/>
            <person name="Westerberg I."/>
            <person name="Brannstrom I.O."/>
            <person name="Guillou S."/>
            <person name="Cros-Aarteil S."/>
            <person name="Calhoun S."/>
            <person name="Haridas S."/>
            <person name="Kuo A."/>
            <person name="Mondo S."/>
            <person name="Pangilinan J."/>
            <person name="Riley R."/>
            <person name="LaButti K."/>
            <person name="Andreopoulos B."/>
            <person name="Lipzen A."/>
            <person name="Chen C."/>
            <person name="Yanf M."/>
            <person name="Daum C."/>
            <person name="Ng V."/>
            <person name="Clum A."/>
            <person name="Steindorff A."/>
            <person name="Ohm R."/>
            <person name="Martin F."/>
            <person name="Silar P."/>
            <person name="Natvig D."/>
            <person name="Lalanne C."/>
            <person name="Gautier V."/>
            <person name="Ament-velasquez S.L."/>
            <person name="Kruys A."/>
            <person name="Hutchinson M.I."/>
            <person name="Powell A.J."/>
            <person name="Barry K."/>
            <person name="Miller A.N."/>
            <person name="Grigoriev I.V."/>
            <person name="Debuchy R."/>
            <person name="Gladieux P."/>
            <person name="Thoren M.H."/>
            <person name="Johannesson H."/>
        </authorList>
    </citation>
    <scope>NUCLEOTIDE SEQUENCE</scope>
    <source>
        <strain evidence="2">SMH3391-2</strain>
    </source>
</reference>
<feature type="region of interest" description="Disordered" evidence="1">
    <location>
        <begin position="122"/>
        <end position="172"/>
    </location>
</feature>
<keyword evidence="3" id="KW-1185">Reference proteome</keyword>
<dbReference type="Proteomes" id="UP001174934">
    <property type="component" value="Unassembled WGS sequence"/>
</dbReference>
<evidence type="ECO:0000313" key="2">
    <source>
        <dbReference type="EMBL" id="KAK0610619.1"/>
    </source>
</evidence>
<sequence length="172" mass="19302">MSNNNNVDAQVAQYHTDQELFKQWLVVKHNQLYGKDRDPTAPLLPQEKWHQLARAVGLQLGRLPGNPRTPDVVKAVRDLKAAIRERYAVAGIYNDAEYAHAEFIGILTACKDELEKVVGVVQETTTTSRPSSSARPPSTPRKEKPKPNPKRNSFGDLELEELRGSSEEESML</sequence>
<evidence type="ECO:0000256" key="1">
    <source>
        <dbReference type="SAM" id="MobiDB-lite"/>
    </source>
</evidence>
<feature type="compositionally biased region" description="Low complexity" evidence="1">
    <location>
        <begin position="124"/>
        <end position="136"/>
    </location>
</feature>
<accession>A0AA39U422</accession>
<dbReference type="EMBL" id="JAULSR010000010">
    <property type="protein sequence ID" value="KAK0610619.1"/>
    <property type="molecule type" value="Genomic_DNA"/>
</dbReference>
<comment type="caution">
    <text evidence="2">The sequence shown here is derived from an EMBL/GenBank/DDBJ whole genome shotgun (WGS) entry which is preliminary data.</text>
</comment>
<gene>
    <name evidence="2" type="ORF">B0T17DRAFT_512108</name>
</gene>